<dbReference type="Proteomes" id="UP001140011">
    <property type="component" value="Unassembled WGS sequence"/>
</dbReference>
<dbReference type="OrthoDB" id="202840at2759"/>
<dbReference type="PROSITE" id="PS50404">
    <property type="entry name" value="GST_NTER"/>
    <property type="match status" value="1"/>
</dbReference>
<dbReference type="PANTHER" id="PTHR43968">
    <property type="match status" value="1"/>
</dbReference>
<proteinExistence type="predicted"/>
<dbReference type="AlphaFoldDB" id="A0A9W8L935"/>
<dbReference type="SFLD" id="SFLDG00358">
    <property type="entry name" value="Main_(cytGST)"/>
    <property type="match status" value="1"/>
</dbReference>
<name>A0A9W8L935_9FUNG</name>
<accession>A0A9W8L935</accession>
<protein>
    <recommendedName>
        <fullName evidence="5">Glutathione S-transferase</fullName>
    </recommendedName>
</protein>
<feature type="domain" description="GST C-terminal" evidence="2">
    <location>
        <begin position="95"/>
        <end position="232"/>
    </location>
</feature>
<evidence type="ECO:0000259" key="1">
    <source>
        <dbReference type="PROSITE" id="PS50404"/>
    </source>
</evidence>
<dbReference type="PROSITE" id="PS50405">
    <property type="entry name" value="GST_CTER"/>
    <property type="match status" value="1"/>
</dbReference>
<dbReference type="InterPro" id="IPR004045">
    <property type="entry name" value="Glutathione_S-Trfase_N"/>
</dbReference>
<dbReference type="GO" id="GO:0005737">
    <property type="term" value="C:cytoplasm"/>
    <property type="evidence" value="ECO:0007669"/>
    <property type="project" value="TreeGrafter"/>
</dbReference>
<dbReference type="InterPro" id="IPR010987">
    <property type="entry name" value="Glutathione-S-Trfase_C-like"/>
</dbReference>
<dbReference type="Gene3D" id="1.20.1050.10">
    <property type="match status" value="1"/>
</dbReference>
<dbReference type="EMBL" id="JANBUH010000689">
    <property type="protein sequence ID" value="KAJ2749838.1"/>
    <property type="molecule type" value="Genomic_DNA"/>
</dbReference>
<evidence type="ECO:0000313" key="4">
    <source>
        <dbReference type="Proteomes" id="UP001140011"/>
    </source>
</evidence>
<reference evidence="3" key="1">
    <citation type="submission" date="2022-07" db="EMBL/GenBank/DDBJ databases">
        <title>Phylogenomic reconstructions and comparative analyses of Kickxellomycotina fungi.</title>
        <authorList>
            <person name="Reynolds N.K."/>
            <person name="Stajich J.E."/>
            <person name="Barry K."/>
            <person name="Grigoriev I.V."/>
            <person name="Crous P."/>
            <person name="Smith M.E."/>
        </authorList>
    </citation>
    <scope>NUCLEOTIDE SEQUENCE</scope>
    <source>
        <strain evidence="3">BCRC 34297</strain>
    </source>
</reference>
<sequence>MSATTYPFKENAYTVYSYALCPYAQRAIRAFNIAKVPYVVEEIDLRNKPDWYHLVNPQLKVPALRTPDGTILIESLVIAEFVADQFPEAELLSTDATERAQLRLFIELFGTRISPFIYKSLTSAEVEDQKKAEESLLAGLRAVNDELEIQWKRSSGKGGPFWYGDKFGFAEIALVSFVGLLDVVPRHYRGVTVPETEEYAAFNKWKTAFSQHPGFTDVKPEDATLIENYKKYVAETKH</sequence>
<dbReference type="SUPFAM" id="SSF52833">
    <property type="entry name" value="Thioredoxin-like"/>
    <property type="match status" value="1"/>
</dbReference>
<dbReference type="InterPro" id="IPR050983">
    <property type="entry name" value="GST_Omega/HSP26"/>
</dbReference>
<evidence type="ECO:0008006" key="5">
    <source>
        <dbReference type="Google" id="ProtNLM"/>
    </source>
</evidence>
<keyword evidence="4" id="KW-1185">Reference proteome</keyword>
<dbReference type="PANTHER" id="PTHR43968:SF6">
    <property type="entry name" value="GLUTATHIONE S-TRANSFERASE OMEGA"/>
    <property type="match status" value="1"/>
</dbReference>
<dbReference type="Pfam" id="PF13417">
    <property type="entry name" value="GST_N_3"/>
    <property type="match status" value="1"/>
</dbReference>
<gene>
    <name evidence="3" type="ORF">GGI19_005445</name>
</gene>
<dbReference type="InterPro" id="IPR036249">
    <property type="entry name" value="Thioredoxin-like_sf"/>
</dbReference>
<dbReference type="SUPFAM" id="SSF47616">
    <property type="entry name" value="GST C-terminal domain-like"/>
    <property type="match status" value="1"/>
</dbReference>
<dbReference type="Gene3D" id="3.40.30.10">
    <property type="entry name" value="Glutaredoxin"/>
    <property type="match status" value="1"/>
</dbReference>
<evidence type="ECO:0000313" key="3">
    <source>
        <dbReference type="EMBL" id="KAJ2749838.1"/>
    </source>
</evidence>
<organism evidence="3 4">
    <name type="scientific">Coemansia pectinata</name>
    <dbReference type="NCBI Taxonomy" id="1052879"/>
    <lineage>
        <taxon>Eukaryota</taxon>
        <taxon>Fungi</taxon>
        <taxon>Fungi incertae sedis</taxon>
        <taxon>Zoopagomycota</taxon>
        <taxon>Kickxellomycotina</taxon>
        <taxon>Kickxellomycetes</taxon>
        <taxon>Kickxellales</taxon>
        <taxon>Kickxellaceae</taxon>
        <taxon>Coemansia</taxon>
    </lineage>
</organism>
<dbReference type="SFLD" id="SFLDS00019">
    <property type="entry name" value="Glutathione_Transferase_(cytos"/>
    <property type="match status" value="1"/>
</dbReference>
<feature type="domain" description="GST N-terminal" evidence="1">
    <location>
        <begin position="11"/>
        <end position="90"/>
    </location>
</feature>
<evidence type="ECO:0000259" key="2">
    <source>
        <dbReference type="PROSITE" id="PS50405"/>
    </source>
</evidence>
<dbReference type="InterPro" id="IPR036282">
    <property type="entry name" value="Glutathione-S-Trfase_C_sf"/>
</dbReference>
<dbReference type="InterPro" id="IPR040079">
    <property type="entry name" value="Glutathione_S-Trfase"/>
</dbReference>
<comment type="caution">
    <text evidence="3">The sequence shown here is derived from an EMBL/GenBank/DDBJ whole genome shotgun (WGS) entry which is preliminary data.</text>
</comment>